<evidence type="ECO:0000313" key="1">
    <source>
        <dbReference type="EMBL" id="KAJ4164889.1"/>
    </source>
</evidence>
<evidence type="ECO:0000313" key="2">
    <source>
        <dbReference type="Proteomes" id="UP001144673"/>
    </source>
</evidence>
<sequence length="381" mass="42590">MDSTWQRQRIFPLHKNKKVVTQGHALSASDFPASVFSKVSLVFCHTTILSSPNFLSNSLLHSACWPLHSDHNHSETATALLQFSLGNMSATINPRQLNLESKSHSYRCASPYPDPSGDSMDAVMDDTSLSSLPGRRTRAARAHANNKLLRIDTEQLKSLSLRERGTARHLNRSSTGQHVREQQFQKYREFLWETGRANLGNKDAPHVNIAPVRLPTTQVSSYGSITIYTVVHSQGHSPVGLRRKFDRNLLSATVLEPFKSPSTPNFNREELLSSIVDANQALASRRPRKSTKTTSTKTPTRMREEFIPTGIPMHFPYARSSLPILAAIIMSNQVRVGGTIELPLPQPEAWAETVAWVYTGEEELMTDKVRENVQYLGGRVP</sequence>
<dbReference type="GeneID" id="80893702"/>
<name>A0A9W8UT95_AKAMU</name>
<gene>
    <name evidence="1" type="ORF">LMH87_006543</name>
</gene>
<reference evidence="1" key="1">
    <citation type="journal article" date="2023" name="Access Microbiol">
        <title>De-novo genome assembly for Akanthomyces muscarius, a biocontrol agent of insect agricultural pests.</title>
        <authorList>
            <person name="Erdos Z."/>
            <person name="Studholme D.J."/>
            <person name="Raymond B."/>
            <person name="Sharma M."/>
        </authorList>
    </citation>
    <scope>NUCLEOTIDE SEQUENCE</scope>
    <source>
        <strain evidence="1">Ve6</strain>
    </source>
</reference>
<dbReference type="EMBL" id="JAJHUN010000001">
    <property type="protein sequence ID" value="KAJ4164889.1"/>
    <property type="molecule type" value="Genomic_DNA"/>
</dbReference>
<dbReference type="KEGG" id="amus:LMH87_006543"/>
<keyword evidence="2" id="KW-1185">Reference proteome</keyword>
<dbReference type="RefSeq" id="XP_056059804.1">
    <property type="nucleotide sequence ID" value="XM_056204448.1"/>
</dbReference>
<organism evidence="1 2">
    <name type="scientific">Akanthomyces muscarius</name>
    <name type="common">Entomopathogenic fungus</name>
    <name type="synonym">Lecanicillium muscarium</name>
    <dbReference type="NCBI Taxonomy" id="2231603"/>
    <lineage>
        <taxon>Eukaryota</taxon>
        <taxon>Fungi</taxon>
        <taxon>Dikarya</taxon>
        <taxon>Ascomycota</taxon>
        <taxon>Pezizomycotina</taxon>
        <taxon>Sordariomycetes</taxon>
        <taxon>Hypocreomycetidae</taxon>
        <taxon>Hypocreales</taxon>
        <taxon>Cordycipitaceae</taxon>
        <taxon>Akanthomyces</taxon>
    </lineage>
</organism>
<comment type="caution">
    <text evidence="1">The sequence shown here is derived from an EMBL/GenBank/DDBJ whole genome shotgun (WGS) entry which is preliminary data.</text>
</comment>
<dbReference type="Proteomes" id="UP001144673">
    <property type="component" value="Chromosome 1"/>
</dbReference>
<proteinExistence type="predicted"/>
<accession>A0A9W8UT95</accession>
<dbReference type="AlphaFoldDB" id="A0A9W8UT95"/>
<protein>
    <submittedName>
        <fullName evidence="1">Uncharacterized protein</fullName>
    </submittedName>
</protein>